<dbReference type="PANTHER" id="PTHR43289:SF6">
    <property type="entry name" value="SERINE_THREONINE-PROTEIN KINASE NEKL-3"/>
    <property type="match status" value="1"/>
</dbReference>
<accession>A0ABU2P286</accession>
<dbReference type="CDD" id="cd14014">
    <property type="entry name" value="STKc_PknB_like"/>
    <property type="match status" value="1"/>
</dbReference>
<keyword evidence="10" id="KW-1185">Reference proteome</keyword>
<dbReference type="SMART" id="SM00220">
    <property type="entry name" value="S_TKc"/>
    <property type="match status" value="1"/>
</dbReference>
<dbReference type="InterPro" id="IPR011009">
    <property type="entry name" value="Kinase-like_dom_sf"/>
</dbReference>
<dbReference type="Gene3D" id="3.30.200.20">
    <property type="entry name" value="Phosphorylase Kinase, domain 1"/>
    <property type="match status" value="1"/>
</dbReference>
<protein>
    <recommendedName>
        <fullName evidence="1">non-specific serine/threonine protein kinase</fullName>
        <ecNumber evidence="1">2.7.11.1</ecNumber>
    </recommendedName>
</protein>
<keyword evidence="2" id="KW-0723">Serine/threonine-protein kinase</keyword>
<reference evidence="10" key="1">
    <citation type="submission" date="2023-07" db="EMBL/GenBank/DDBJ databases">
        <title>30 novel species of actinomycetes from the DSMZ collection.</title>
        <authorList>
            <person name="Nouioui I."/>
        </authorList>
    </citation>
    <scope>NUCLEOTIDE SEQUENCE [LARGE SCALE GENOMIC DNA]</scope>
    <source>
        <strain evidence="10">DSM 41921</strain>
    </source>
</reference>
<dbReference type="InterPro" id="IPR008271">
    <property type="entry name" value="Ser/Thr_kinase_AS"/>
</dbReference>
<evidence type="ECO:0000256" key="7">
    <source>
        <dbReference type="SAM" id="MobiDB-lite"/>
    </source>
</evidence>
<evidence type="ECO:0000259" key="8">
    <source>
        <dbReference type="PROSITE" id="PS50011"/>
    </source>
</evidence>
<name>A0ABU2P286_9ACTN</name>
<dbReference type="InterPro" id="IPR000719">
    <property type="entry name" value="Prot_kinase_dom"/>
</dbReference>
<feature type="compositionally biased region" description="Basic residues" evidence="7">
    <location>
        <begin position="494"/>
        <end position="504"/>
    </location>
</feature>
<evidence type="ECO:0000256" key="5">
    <source>
        <dbReference type="ARBA" id="ARBA00022777"/>
    </source>
</evidence>
<dbReference type="Gene3D" id="1.10.510.10">
    <property type="entry name" value="Transferase(Phosphotransferase) domain 1"/>
    <property type="match status" value="1"/>
</dbReference>
<evidence type="ECO:0000313" key="10">
    <source>
        <dbReference type="Proteomes" id="UP001183586"/>
    </source>
</evidence>
<comment type="caution">
    <text evidence="9">The sequence shown here is derived from an EMBL/GenBank/DDBJ whole genome shotgun (WGS) entry which is preliminary data.</text>
</comment>
<dbReference type="EMBL" id="JAVREU010000001">
    <property type="protein sequence ID" value="MDT0386256.1"/>
    <property type="molecule type" value="Genomic_DNA"/>
</dbReference>
<proteinExistence type="predicted"/>
<dbReference type="SUPFAM" id="SSF56112">
    <property type="entry name" value="Protein kinase-like (PK-like)"/>
    <property type="match status" value="1"/>
</dbReference>
<keyword evidence="6" id="KW-0067">ATP-binding</keyword>
<dbReference type="PANTHER" id="PTHR43289">
    <property type="entry name" value="MITOGEN-ACTIVATED PROTEIN KINASE KINASE KINASE 20-RELATED"/>
    <property type="match status" value="1"/>
</dbReference>
<dbReference type="GO" id="GO:0016301">
    <property type="term" value="F:kinase activity"/>
    <property type="evidence" value="ECO:0007669"/>
    <property type="project" value="UniProtKB-KW"/>
</dbReference>
<feature type="compositionally biased region" description="Low complexity" evidence="7">
    <location>
        <begin position="394"/>
        <end position="414"/>
    </location>
</feature>
<dbReference type="PROSITE" id="PS00108">
    <property type="entry name" value="PROTEIN_KINASE_ST"/>
    <property type="match status" value="1"/>
</dbReference>
<dbReference type="Proteomes" id="UP001183586">
    <property type="component" value="Unassembled WGS sequence"/>
</dbReference>
<gene>
    <name evidence="9" type="ORF">RM641_02360</name>
</gene>
<evidence type="ECO:0000256" key="4">
    <source>
        <dbReference type="ARBA" id="ARBA00022741"/>
    </source>
</evidence>
<dbReference type="PROSITE" id="PS50011">
    <property type="entry name" value="PROTEIN_KINASE_DOM"/>
    <property type="match status" value="1"/>
</dbReference>
<feature type="domain" description="Protein kinase" evidence="8">
    <location>
        <begin position="48"/>
        <end position="298"/>
    </location>
</feature>
<feature type="region of interest" description="Disordered" evidence="7">
    <location>
        <begin position="318"/>
        <end position="354"/>
    </location>
</feature>
<evidence type="ECO:0000256" key="3">
    <source>
        <dbReference type="ARBA" id="ARBA00022679"/>
    </source>
</evidence>
<evidence type="ECO:0000256" key="2">
    <source>
        <dbReference type="ARBA" id="ARBA00022527"/>
    </source>
</evidence>
<feature type="compositionally biased region" description="Basic and acidic residues" evidence="7">
    <location>
        <begin position="467"/>
        <end position="477"/>
    </location>
</feature>
<evidence type="ECO:0000256" key="1">
    <source>
        <dbReference type="ARBA" id="ARBA00012513"/>
    </source>
</evidence>
<dbReference type="Pfam" id="PF00069">
    <property type="entry name" value="Pkinase"/>
    <property type="match status" value="1"/>
</dbReference>
<evidence type="ECO:0000256" key="6">
    <source>
        <dbReference type="ARBA" id="ARBA00022840"/>
    </source>
</evidence>
<sequence>MGTCVRRPVVGGRTSGASVRSGEFEVGLREVGDVRAFRGCARILAGRYRLDALIGSGGAADVYRGLDLRLRRPVAVKVFRAGTGFDTEDAFRSETVILARLQHPGLVTAFDAGHHGGDAFLVMQLIDGPTLKSRLAEAPLSWEAAAALGAALADALAHAHEAGIVHRDVKPSNVILDASGHPHLTDFGISRLLDATTRTATGTLTGTAAYLSPEQVLGRPVGRPADIYALGLVLLESVTGRLEYEGGPLESAIARLHRPPALPDFLPDGFAALLRDMTGLEEHDRPTAHDCVQALTRLAGTDTAVPAVSGTRPVLSVVPPVASDRTDSTHRSASPARGVVPWVPSTSPAVPPQASRVAPLRGRLRVQGAAAALAALVAAGVLATGGSSRHDTADGAAPDTASTAPDPADSATPSQDTPARDGRTPSPSKARPSHGATEPTRQSGAAAPTRAEPVGRPDSASPGPARPEGKAKAEVAGKGRAKAPAQPPGEARKKQAGKKAAHAK</sequence>
<dbReference type="RefSeq" id="WP_311678527.1">
    <property type="nucleotide sequence ID" value="NZ_JAVREU010000001.1"/>
</dbReference>
<keyword evidence="4" id="KW-0547">Nucleotide-binding</keyword>
<dbReference type="EC" id="2.7.11.1" evidence="1"/>
<keyword evidence="3" id="KW-0808">Transferase</keyword>
<organism evidence="9 10">
    <name type="scientific">Streptomyces dubilierae</name>
    <dbReference type="NCBI Taxonomy" id="3075533"/>
    <lineage>
        <taxon>Bacteria</taxon>
        <taxon>Bacillati</taxon>
        <taxon>Actinomycetota</taxon>
        <taxon>Actinomycetes</taxon>
        <taxon>Kitasatosporales</taxon>
        <taxon>Streptomycetaceae</taxon>
        <taxon>Streptomyces</taxon>
    </lineage>
</organism>
<evidence type="ECO:0000313" key="9">
    <source>
        <dbReference type="EMBL" id="MDT0386256.1"/>
    </source>
</evidence>
<keyword evidence="5 9" id="KW-0418">Kinase</keyword>
<feature type="region of interest" description="Disordered" evidence="7">
    <location>
        <begin position="386"/>
        <end position="504"/>
    </location>
</feature>